<dbReference type="EMBL" id="QFQP01000079">
    <property type="protein sequence ID" value="PZR03627.1"/>
    <property type="molecule type" value="Genomic_DNA"/>
</dbReference>
<organism evidence="1 2">
    <name type="scientific">Archangium gephyra</name>
    <dbReference type="NCBI Taxonomy" id="48"/>
    <lineage>
        <taxon>Bacteria</taxon>
        <taxon>Pseudomonadati</taxon>
        <taxon>Myxococcota</taxon>
        <taxon>Myxococcia</taxon>
        <taxon>Myxococcales</taxon>
        <taxon>Cystobacterineae</taxon>
        <taxon>Archangiaceae</taxon>
        <taxon>Archangium</taxon>
    </lineage>
</organism>
<evidence type="ECO:0000313" key="1">
    <source>
        <dbReference type="EMBL" id="PZR03627.1"/>
    </source>
</evidence>
<protein>
    <submittedName>
        <fullName evidence="1">Uncharacterized protein</fullName>
    </submittedName>
</protein>
<dbReference type="AlphaFoldDB" id="A0A2W5SPG6"/>
<accession>A0A2W5SPG6</accession>
<name>A0A2W5SPG6_9BACT</name>
<proteinExistence type="predicted"/>
<evidence type="ECO:0000313" key="2">
    <source>
        <dbReference type="Proteomes" id="UP000249061"/>
    </source>
</evidence>
<gene>
    <name evidence="1" type="ORF">DI536_35705</name>
</gene>
<reference evidence="1 2" key="1">
    <citation type="submission" date="2017-08" db="EMBL/GenBank/DDBJ databases">
        <title>Infants hospitalized years apart are colonized by the same room-sourced microbial strains.</title>
        <authorList>
            <person name="Brooks B."/>
            <person name="Olm M.R."/>
            <person name="Firek B.A."/>
            <person name="Baker R."/>
            <person name="Thomas B.C."/>
            <person name="Morowitz M.J."/>
            <person name="Banfield J.F."/>
        </authorList>
    </citation>
    <scope>NUCLEOTIDE SEQUENCE [LARGE SCALE GENOMIC DNA]</scope>
    <source>
        <strain evidence="1">S2_003_000_R2_14</strain>
    </source>
</reference>
<dbReference type="Proteomes" id="UP000249061">
    <property type="component" value="Unassembled WGS sequence"/>
</dbReference>
<sequence>MGELGIVLVVDSSIDGYARAARLIPDAWTSLWAPTPSTIARWKSFLSPPPVALVMRLDRWTDDCVARLCAVQAEFRGPVVVQLGVLDPSAVAQLHALGVRKVLPMLCSPSTMESALIDGTWEYAPQQAPSLPMQLAV</sequence>
<comment type="caution">
    <text evidence="1">The sequence shown here is derived from an EMBL/GenBank/DDBJ whole genome shotgun (WGS) entry which is preliminary data.</text>
</comment>